<protein>
    <recommendedName>
        <fullName evidence="1">Amine oxidase domain-containing protein</fullName>
    </recommendedName>
</protein>
<dbReference type="AlphaFoldDB" id="A0AAD9FPT6"/>
<dbReference type="Pfam" id="PF01593">
    <property type="entry name" value="Amino_oxidase"/>
    <property type="match status" value="1"/>
</dbReference>
<dbReference type="InterPro" id="IPR050464">
    <property type="entry name" value="Zeta_carotene_desat/Oxidored"/>
</dbReference>
<organism evidence="2 3">
    <name type="scientific">Papiliotrema laurentii</name>
    <name type="common">Cryptococcus laurentii</name>
    <dbReference type="NCBI Taxonomy" id="5418"/>
    <lineage>
        <taxon>Eukaryota</taxon>
        <taxon>Fungi</taxon>
        <taxon>Dikarya</taxon>
        <taxon>Basidiomycota</taxon>
        <taxon>Agaricomycotina</taxon>
        <taxon>Tremellomycetes</taxon>
        <taxon>Tremellales</taxon>
        <taxon>Rhynchogastremaceae</taxon>
        <taxon>Papiliotrema</taxon>
    </lineage>
</organism>
<dbReference type="SUPFAM" id="SSF51905">
    <property type="entry name" value="FAD/NAD(P)-binding domain"/>
    <property type="match status" value="1"/>
</dbReference>
<dbReference type="InterPro" id="IPR002937">
    <property type="entry name" value="Amino_oxidase"/>
</dbReference>
<dbReference type="PANTHER" id="PTHR42923">
    <property type="entry name" value="PROTOPORPHYRINOGEN OXIDASE"/>
    <property type="match status" value="1"/>
</dbReference>
<sequence>MTHPDGPERIAIVGGGVAGLSALWLLNEHSPHNVEIYEAEGRLGGHANSILFQRELQPGKQGAWVDTAFVMFNSIGWPNFFRFLRGADVPVQRSSGSYSVSHPLFAWGSRSPWTLFTGPLGIFDWRPWRMVLEVMRWNYRALDVIRQPRGVTCDGRPCVDESVGVWLRRNGFSDIFRDSYLIPLAATIWSIPPKHIIENISIRTIAEGFHSTDMLKLFHRSPWYIVQGGSREYIKRIAGRVDPDCIHLGAPIQAVREGHDAVELVLSDGSVRAYDHVILATHSDTAYRLLQQGQSLRQGDEEILTTCSWEDLEVVMHYDETVMPRNRKVWSAWNSFVGGESKGGLSSTSVATFDMNLLHGLPVDTHGRMFGSINPPKSPDPDKVVCTVRYTSPILVGGPQNVAGRLKNDPSAHTRRIRFAGAWTGLGTHEDGWVSGITVAEELGAVMPWAKVDRSPRVPERNYVELLCVTLLEMTIGRFWGRLLSHASWGGEPLYQPMRRGVCFVWPLCFLVLFSRIVCGRAGECA</sequence>
<dbReference type="Proteomes" id="UP001182556">
    <property type="component" value="Unassembled WGS sequence"/>
</dbReference>
<name>A0AAD9FPT6_PAPLA</name>
<gene>
    <name evidence="2" type="ORF">DB88DRAFT_438704</name>
</gene>
<comment type="caution">
    <text evidence="2">The sequence shown here is derived from an EMBL/GenBank/DDBJ whole genome shotgun (WGS) entry which is preliminary data.</text>
</comment>
<evidence type="ECO:0000313" key="2">
    <source>
        <dbReference type="EMBL" id="KAK1924236.1"/>
    </source>
</evidence>
<keyword evidence="3" id="KW-1185">Reference proteome</keyword>
<evidence type="ECO:0000259" key="1">
    <source>
        <dbReference type="Pfam" id="PF01593"/>
    </source>
</evidence>
<feature type="domain" description="Amine oxidase" evidence="1">
    <location>
        <begin position="217"/>
        <end position="289"/>
    </location>
</feature>
<reference evidence="2" key="1">
    <citation type="submission" date="2023-02" db="EMBL/GenBank/DDBJ databases">
        <title>Identification and recombinant expression of a fungal hydrolase from Papiliotrema laurentii that hydrolyzes apple cutin and clears colloidal polyester polyurethane.</title>
        <authorList>
            <consortium name="DOE Joint Genome Institute"/>
            <person name="Roman V.A."/>
            <person name="Bojanowski C."/>
            <person name="Crable B.R."/>
            <person name="Wagner D.N."/>
            <person name="Hung C.S."/>
            <person name="Nadeau L.J."/>
            <person name="Schratz L."/>
            <person name="Haridas S."/>
            <person name="Pangilinan J."/>
            <person name="Lipzen A."/>
            <person name="Na H."/>
            <person name="Yan M."/>
            <person name="Ng V."/>
            <person name="Grigoriev I.V."/>
            <person name="Spatafora J.W."/>
            <person name="Barlow D."/>
            <person name="Biffinger J."/>
            <person name="Kelley-Loughnane N."/>
            <person name="Varaljay V.A."/>
            <person name="Crookes-Goodson W.J."/>
        </authorList>
    </citation>
    <scope>NUCLEOTIDE SEQUENCE</scope>
    <source>
        <strain evidence="2">5307AH</strain>
    </source>
</reference>
<dbReference type="InterPro" id="IPR036188">
    <property type="entry name" value="FAD/NAD-bd_sf"/>
</dbReference>
<dbReference type="PANTHER" id="PTHR42923:SF17">
    <property type="entry name" value="AMINE OXIDASE DOMAIN-CONTAINING PROTEIN"/>
    <property type="match status" value="1"/>
</dbReference>
<dbReference type="Pfam" id="PF13450">
    <property type="entry name" value="NAD_binding_8"/>
    <property type="match status" value="1"/>
</dbReference>
<accession>A0AAD9FPT6</accession>
<dbReference type="EMBL" id="JAODAN010000005">
    <property type="protein sequence ID" value="KAK1924236.1"/>
    <property type="molecule type" value="Genomic_DNA"/>
</dbReference>
<dbReference type="GO" id="GO:0016491">
    <property type="term" value="F:oxidoreductase activity"/>
    <property type="evidence" value="ECO:0007669"/>
    <property type="project" value="InterPro"/>
</dbReference>
<dbReference type="Gene3D" id="3.50.50.60">
    <property type="entry name" value="FAD/NAD(P)-binding domain"/>
    <property type="match status" value="2"/>
</dbReference>
<evidence type="ECO:0000313" key="3">
    <source>
        <dbReference type="Proteomes" id="UP001182556"/>
    </source>
</evidence>
<proteinExistence type="predicted"/>